<dbReference type="RefSeq" id="WP_040037760.1">
    <property type="nucleotide sequence ID" value="NZ_JWIQ02000080.1"/>
</dbReference>
<reference evidence="2" key="1">
    <citation type="submission" date="2015-02" db="EMBL/GenBank/DDBJ databases">
        <title>Genome Assembly of Bacillaceae bacterium MTCC 8252.</title>
        <authorList>
            <person name="Verma A."/>
            <person name="Khatri I."/>
            <person name="Mual P."/>
            <person name="Subramanian S."/>
            <person name="Krishnamurthi S."/>
        </authorList>
    </citation>
    <scope>NUCLEOTIDE SEQUENCE [LARGE SCALE GENOMIC DNA]</scope>
    <source>
        <strain evidence="2">MTCC 8252</strain>
    </source>
</reference>
<dbReference type="AlphaFoldDB" id="A0A0F5I3A8"/>
<dbReference type="GO" id="GO:0022857">
    <property type="term" value="F:transmembrane transporter activity"/>
    <property type="evidence" value="ECO:0007669"/>
    <property type="project" value="InterPro"/>
</dbReference>
<keyword evidence="1" id="KW-0472">Membrane</keyword>
<evidence type="ECO:0000313" key="3">
    <source>
        <dbReference type="Proteomes" id="UP000031563"/>
    </source>
</evidence>
<dbReference type="InterPro" id="IPR024529">
    <property type="entry name" value="ECF_trnsprt_substrate-spec"/>
</dbReference>
<dbReference type="OrthoDB" id="5431035at2"/>
<accession>A0A0F5I3A8</accession>
<feature type="transmembrane region" description="Helical" evidence="1">
    <location>
        <begin position="6"/>
        <end position="26"/>
    </location>
</feature>
<comment type="caution">
    <text evidence="2">The sequence shown here is derived from an EMBL/GenBank/DDBJ whole genome shotgun (WGS) entry which is preliminary data.</text>
</comment>
<dbReference type="Pfam" id="PF12822">
    <property type="entry name" value="ECF_trnsprt"/>
    <property type="match status" value="1"/>
</dbReference>
<feature type="transmembrane region" description="Helical" evidence="1">
    <location>
        <begin position="97"/>
        <end position="117"/>
    </location>
</feature>
<feature type="transmembrane region" description="Helical" evidence="1">
    <location>
        <begin position="38"/>
        <end position="60"/>
    </location>
</feature>
<evidence type="ECO:0000256" key="1">
    <source>
        <dbReference type="SAM" id="Phobius"/>
    </source>
</evidence>
<gene>
    <name evidence="2" type="ORF">QY95_01782</name>
</gene>
<sequence length="162" mass="17093">MKARHISWLALFTALSVVGGMLKVPAPVSSVALDSFPALLAAGLLGAVPGALVGAFGHLISALMGGMPLGPLHALIAAEMAAIMWLFGWLYARGKRFFSLTVFVLLNGLVSPAPFILLMGWPFYVGMVLSLMIASLVNGVIGALLLPRLLPVYERLIGRVRA</sequence>
<proteinExistence type="predicted"/>
<name>A0A0F5I3A8_BACTR</name>
<dbReference type="Gene3D" id="1.10.1760.20">
    <property type="match status" value="1"/>
</dbReference>
<keyword evidence="1" id="KW-1133">Transmembrane helix</keyword>
<feature type="transmembrane region" description="Helical" evidence="1">
    <location>
        <begin position="72"/>
        <end position="90"/>
    </location>
</feature>
<evidence type="ECO:0000313" key="2">
    <source>
        <dbReference type="EMBL" id="KKB40149.1"/>
    </source>
</evidence>
<dbReference type="STRING" id="1221996.QY95_01782"/>
<dbReference type="EMBL" id="JWIR02000032">
    <property type="protein sequence ID" value="KKB40149.1"/>
    <property type="molecule type" value="Genomic_DNA"/>
</dbReference>
<dbReference type="Proteomes" id="UP000031563">
    <property type="component" value="Unassembled WGS sequence"/>
</dbReference>
<feature type="transmembrane region" description="Helical" evidence="1">
    <location>
        <begin position="123"/>
        <end position="146"/>
    </location>
</feature>
<protein>
    <submittedName>
        <fullName evidence="2">B12-regulated ECF transporter for dimethylbenzimidazole</fullName>
    </submittedName>
</protein>
<organism evidence="2 3">
    <name type="scientific">Bacillus thermotolerans</name>
    <name type="common">Quasibacillus thermotolerans</name>
    <dbReference type="NCBI Taxonomy" id="1221996"/>
    <lineage>
        <taxon>Bacteria</taxon>
        <taxon>Bacillati</taxon>
        <taxon>Bacillota</taxon>
        <taxon>Bacilli</taxon>
        <taxon>Bacillales</taxon>
        <taxon>Bacillaceae</taxon>
        <taxon>Bacillus</taxon>
    </lineage>
</organism>
<keyword evidence="3" id="KW-1185">Reference proteome</keyword>
<keyword evidence="1" id="KW-0812">Transmembrane</keyword>